<keyword evidence="1" id="KW-0238">DNA-binding</keyword>
<organism evidence="4 5">
    <name type="scientific">Streptomyces formicae</name>
    <dbReference type="NCBI Taxonomy" id="1616117"/>
    <lineage>
        <taxon>Bacteria</taxon>
        <taxon>Bacillati</taxon>
        <taxon>Actinomycetota</taxon>
        <taxon>Actinomycetes</taxon>
        <taxon>Kitasatosporales</taxon>
        <taxon>Streptomycetaceae</taxon>
        <taxon>Streptomyces</taxon>
    </lineage>
</organism>
<evidence type="ECO:0000259" key="3">
    <source>
        <dbReference type="PROSITE" id="PS51737"/>
    </source>
</evidence>
<dbReference type="Pfam" id="PF07508">
    <property type="entry name" value="Recombinase"/>
    <property type="match status" value="1"/>
</dbReference>
<dbReference type="InterPro" id="IPR011109">
    <property type="entry name" value="DNA_bind_recombinase_dom"/>
</dbReference>
<gene>
    <name evidence="4" type="ORF">J4032_15380</name>
</gene>
<keyword evidence="5" id="KW-1185">Reference proteome</keyword>
<dbReference type="PANTHER" id="PTHR30461:SF2">
    <property type="entry name" value="SERINE RECOMBINASE PINE-RELATED"/>
    <property type="match status" value="1"/>
</dbReference>
<name>A0ABY3WJE1_9ACTN</name>
<evidence type="ECO:0000313" key="5">
    <source>
        <dbReference type="Proteomes" id="UP000828924"/>
    </source>
</evidence>
<dbReference type="InterPro" id="IPR050639">
    <property type="entry name" value="SSR_resolvase"/>
</dbReference>
<evidence type="ECO:0000313" key="4">
    <source>
        <dbReference type="EMBL" id="UNM12718.1"/>
    </source>
</evidence>
<dbReference type="PROSITE" id="PS51737">
    <property type="entry name" value="RECOMBINASE_DNA_BIND"/>
    <property type="match status" value="1"/>
</dbReference>
<reference evidence="4 5" key="1">
    <citation type="submission" date="2021-03" db="EMBL/GenBank/DDBJ databases">
        <title>Complete genome of Streptomyces formicae strain 1H-GS9 (DSM 100524).</title>
        <authorList>
            <person name="Atanasov K.E."/>
            <person name="Altabella T."/>
            <person name="Ferrer A."/>
        </authorList>
    </citation>
    <scope>NUCLEOTIDE SEQUENCE [LARGE SCALE GENOMIC DNA]</scope>
    <source>
        <strain evidence="4 5">1H-GS9</strain>
    </source>
</reference>
<dbReference type="Gene3D" id="3.90.1750.20">
    <property type="entry name" value="Putative Large Serine Recombinase, Chain B, Domain 2"/>
    <property type="match status" value="1"/>
</dbReference>
<dbReference type="EMBL" id="CP071872">
    <property type="protein sequence ID" value="UNM12718.1"/>
    <property type="molecule type" value="Genomic_DNA"/>
</dbReference>
<sequence>MPLLDRGRRIVAGYERLDSAEPRDRRRLIDAAEQAKEYSDLLSYRVKGTKRQQREEGAWVGLVPFGLHIVNKRTRKLSHDPGPWRIVLLIYRAAANGVSTRTIAKRFNFAGIPSPSGRQWRAGMVQKIIHHPVYEGLQVEAAEGNSRVSRPYRNRHGQRVSVLDEGVEPIPAGLVRSARLTVSGRVQRGTGARKAKHLLAGLVRCAGCGGSMASTGESYRCGRVAAGAHCPAPAMALVAKLDAFVTESFLSRLDSGDSEDDLLGVVAKSWNALSRPRETEAAREALDALKEAEGARERLLRDRQAGLYEGADLLFYELHDEAKRDLEAAQERVSVHAAHVVDISFLLDSVCLQETWDAADLPMRRDLLRLAVARVTVRKAPRPGAKFVGEERVAVEWLTEA</sequence>
<keyword evidence="2" id="KW-0233">DNA recombination</keyword>
<dbReference type="InterPro" id="IPR038109">
    <property type="entry name" value="DNA_bind_recomb_sf"/>
</dbReference>
<dbReference type="PANTHER" id="PTHR30461">
    <property type="entry name" value="DNA-INVERTASE FROM LAMBDOID PROPHAGE"/>
    <property type="match status" value="1"/>
</dbReference>
<proteinExistence type="predicted"/>
<accession>A0ABY3WJE1</accession>
<feature type="domain" description="Recombinase" evidence="3">
    <location>
        <begin position="64"/>
        <end position="189"/>
    </location>
</feature>
<evidence type="ECO:0000256" key="1">
    <source>
        <dbReference type="ARBA" id="ARBA00023125"/>
    </source>
</evidence>
<evidence type="ECO:0000256" key="2">
    <source>
        <dbReference type="ARBA" id="ARBA00023172"/>
    </source>
</evidence>
<protein>
    <submittedName>
        <fullName evidence="4">Recombinase family protein</fullName>
    </submittedName>
</protein>
<dbReference type="Proteomes" id="UP000828924">
    <property type="component" value="Chromosome"/>
</dbReference>